<dbReference type="Proteomes" id="UP000784294">
    <property type="component" value="Unassembled WGS sequence"/>
</dbReference>
<reference evidence="1" key="1">
    <citation type="submission" date="2018-11" db="EMBL/GenBank/DDBJ databases">
        <authorList>
            <consortium name="Pathogen Informatics"/>
        </authorList>
    </citation>
    <scope>NUCLEOTIDE SEQUENCE</scope>
</reference>
<gene>
    <name evidence="1" type="ORF">PXEA_LOCUS2957</name>
</gene>
<organism evidence="1 2">
    <name type="scientific">Protopolystoma xenopodis</name>
    <dbReference type="NCBI Taxonomy" id="117903"/>
    <lineage>
        <taxon>Eukaryota</taxon>
        <taxon>Metazoa</taxon>
        <taxon>Spiralia</taxon>
        <taxon>Lophotrochozoa</taxon>
        <taxon>Platyhelminthes</taxon>
        <taxon>Monogenea</taxon>
        <taxon>Polyopisthocotylea</taxon>
        <taxon>Polystomatidea</taxon>
        <taxon>Polystomatidae</taxon>
        <taxon>Protopolystoma</taxon>
    </lineage>
</organism>
<comment type="caution">
    <text evidence="1">The sequence shown here is derived from an EMBL/GenBank/DDBJ whole genome shotgun (WGS) entry which is preliminary data.</text>
</comment>
<dbReference type="EMBL" id="CAAALY010006532">
    <property type="protein sequence ID" value="VEL09517.1"/>
    <property type="molecule type" value="Genomic_DNA"/>
</dbReference>
<evidence type="ECO:0000313" key="1">
    <source>
        <dbReference type="EMBL" id="VEL09517.1"/>
    </source>
</evidence>
<keyword evidence="2" id="KW-1185">Reference proteome</keyword>
<protein>
    <submittedName>
        <fullName evidence="1">Uncharacterized protein</fullName>
    </submittedName>
</protein>
<dbReference type="AlphaFoldDB" id="A0A3S4ZQL9"/>
<sequence>MISGLLGPRRLRLWGLQEMLFAHSLLPGAQTTMVAGQEGRLMTPERRHRLETFFEASFMNTIASFVAHTPVPREKV</sequence>
<accession>A0A3S4ZQL9</accession>
<proteinExistence type="predicted"/>
<name>A0A3S4ZQL9_9PLAT</name>
<evidence type="ECO:0000313" key="2">
    <source>
        <dbReference type="Proteomes" id="UP000784294"/>
    </source>
</evidence>